<evidence type="ECO:0000313" key="16">
    <source>
        <dbReference type="Proteomes" id="UP000743370"/>
    </source>
</evidence>
<dbReference type="PANTHER" id="PTHR48006">
    <property type="entry name" value="LEUCINE-RICH REPEAT-CONTAINING PROTEIN DDB_G0281931-RELATED"/>
    <property type="match status" value="1"/>
</dbReference>
<dbReference type="Gene3D" id="1.10.510.10">
    <property type="entry name" value="Transferase(Phosphotransferase) domain 1"/>
    <property type="match status" value="1"/>
</dbReference>
<comment type="caution">
    <text evidence="15">The sequence shown here is derived from an EMBL/GenBank/DDBJ whole genome shotgun (WGS) entry which is preliminary data.</text>
</comment>
<evidence type="ECO:0000256" key="6">
    <source>
        <dbReference type="ARBA" id="ARBA00022729"/>
    </source>
</evidence>
<evidence type="ECO:0000256" key="5">
    <source>
        <dbReference type="ARBA" id="ARBA00022679"/>
    </source>
</evidence>
<sequence>MARLTDSVFGEHVAETLKSSLDPSSRLPPLMSDFSPFFSSLSIAMPTTMNTTNFFLILLLLPICFLWLAFGGTLPENEVSVLKNIAKTLGKKDWDFNVDPCNWTKTIDNGIFCNCKIPNDSFCHIEKIALKSQSLQGVLPPQLNKLPYLKEIELSRNYISGSIPREWGSSNLQKISLLGNRLTGPIPNELGNLTNLTRLILEFNQLSGNLPSELGNLVLLQELHLSSNNFTGPLPANLSRLIAMTECRISDNQLSGNIPDWLQNWTSLGSGLSGPIPPGISFPHLSDFQCLTVEVTSLHINCGGNQTIIGGITYDEDTYPAGPAVYKQIGNNWALSNTGLFMDNDTLPQGQFPPYTTKNETRLDMTNAELYKNARVSPIDLGRRVFDVYIQGKRVLKDFNIANEAQGVGKEVIKEFPAHVSDNDLEIRFYWAGKGTTYIPYKSVNGPLISAISVTYDGFSCGTRTKEDSTGGMSAGEIVIIAVALVIVVILITVSARLLNERGNIMELVDPKLNLYFNEDEVRLVVKVALHCTHVNSSYRPSMSSVLSMLEGRTMVPEFDSQCSEVMDEMKLEVMREYYSQMDENKTNNRRSLSLTKGVPWTDSSSTATDINLAHVDA</sequence>
<dbReference type="GO" id="GO:0004674">
    <property type="term" value="F:protein serine/threonine kinase activity"/>
    <property type="evidence" value="ECO:0007669"/>
    <property type="project" value="UniProtKB-KW"/>
</dbReference>
<dbReference type="EC" id="2.7.11.1" evidence="2"/>
<dbReference type="EMBL" id="JABFOF010000011">
    <property type="protein sequence ID" value="KAG2372457.1"/>
    <property type="molecule type" value="Genomic_DNA"/>
</dbReference>
<evidence type="ECO:0000256" key="12">
    <source>
        <dbReference type="ARBA" id="ARBA00048679"/>
    </source>
</evidence>
<keyword evidence="7" id="KW-0547">Nucleotide-binding</keyword>
<comment type="catalytic activity">
    <reaction evidence="12">
        <text>L-seryl-[protein] + ATP = O-phospho-L-seryl-[protein] + ADP + H(+)</text>
        <dbReference type="Rhea" id="RHEA:17989"/>
        <dbReference type="Rhea" id="RHEA-COMP:9863"/>
        <dbReference type="Rhea" id="RHEA-COMP:11604"/>
        <dbReference type="ChEBI" id="CHEBI:15378"/>
        <dbReference type="ChEBI" id="CHEBI:29999"/>
        <dbReference type="ChEBI" id="CHEBI:30616"/>
        <dbReference type="ChEBI" id="CHEBI:83421"/>
        <dbReference type="ChEBI" id="CHEBI:456216"/>
        <dbReference type="EC" id="2.7.11.1"/>
    </reaction>
</comment>
<protein>
    <recommendedName>
        <fullName evidence="2">non-specific serine/threonine protein kinase</fullName>
        <ecNumber evidence="2">2.7.11.1</ecNumber>
    </recommendedName>
</protein>
<keyword evidence="4" id="KW-0597">Phosphoprotein</keyword>
<dbReference type="Gene3D" id="3.80.10.10">
    <property type="entry name" value="Ribonuclease Inhibitor"/>
    <property type="match status" value="2"/>
</dbReference>
<dbReference type="Pfam" id="PF11721">
    <property type="entry name" value="Malectin"/>
    <property type="match status" value="1"/>
</dbReference>
<evidence type="ECO:0000256" key="2">
    <source>
        <dbReference type="ARBA" id="ARBA00012513"/>
    </source>
</evidence>
<keyword evidence="9 15" id="KW-0675">Receptor</keyword>
<organism evidence="15 16">
    <name type="scientific">Phaseolus angularis</name>
    <name type="common">Azuki bean</name>
    <name type="synonym">Vigna angularis</name>
    <dbReference type="NCBI Taxonomy" id="3914"/>
    <lineage>
        <taxon>Eukaryota</taxon>
        <taxon>Viridiplantae</taxon>
        <taxon>Streptophyta</taxon>
        <taxon>Embryophyta</taxon>
        <taxon>Tracheophyta</taxon>
        <taxon>Spermatophyta</taxon>
        <taxon>Magnoliopsida</taxon>
        <taxon>eudicotyledons</taxon>
        <taxon>Gunneridae</taxon>
        <taxon>Pentapetalae</taxon>
        <taxon>rosids</taxon>
        <taxon>fabids</taxon>
        <taxon>Fabales</taxon>
        <taxon>Fabaceae</taxon>
        <taxon>Papilionoideae</taxon>
        <taxon>50 kb inversion clade</taxon>
        <taxon>NPAAA clade</taxon>
        <taxon>indigoferoid/millettioid clade</taxon>
        <taxon>Phaseoleae</taxon>
        <taxon>Vigna</taxon>
    </lineage>
</organism>
<evidence type="ECO:0000256" key="9">
    <source>
        <dbReference type="ARBA" id="ARBA00023170"/>
    </source>
</evidence>
<evidence type="ECO:0000256" key="13">
    <source>
        <dbReference type="SAM" id="Phobius"/>
    </source>
</evidence>
<evidence type="ECO:0000313" key="15">
    <source>
        <dbReference type="EMBL" id="KAG2372457.1"/>
    </source>
</evidence>
<evidence type="ECO:0000256" key="10">
    <source>
        <dbReference type="ARBA" id="ARBA00023180"/>
    </source>
</evidence>
<dbReference type="PANTHER" id="PTHR48006:SF81">
    <property type="entry name" value="PROTEIN KINASE DOMAIN-CONTAINING PROTEIN"/>
    <property type="match status" value="1"/>
</dbReference>
<keyword evidence="13" id="KW-1133">Transmembrane helix</keyword>
<comment type="catalytic activity">
    <reaction evidence="11">
        <text>L-threonyl-[protein] + ATP = O-phospho-L-threonyl-[protein] + ADP + H(+)</text>
        <dbReference type="Rhea" id="RHEA:46608"/>
        <dbReference type="Rhea" id="RHEA-COMP:11060"/>
        <dbReference type="Rhea" id="RHEA-COMP:11605"/>
        <dbReference type="ChEBI" id="CHEBI:15378"/>
        <dbReference type="ChEBI" id="CHEBI:30013"/>
        <dbReference type="ChEBI" id="CHEBI:30616"/>
        <dbReference type="ChEBI" id="CHEBI:61977"/>
        <dbReference type="ChEBI" id="CHEBI:456216"/>
        <dbReference type="EC" id="2.7.11.1"/>
    </reaction>
</comment>
<reference evidence="15 16" key="1">
    <citation type="submission" date="2020-05" db="EMBL/GenBank/DDBJ databases">
        <title>Vigna angularis (adzuki bean) Var. LongXiaoDou No. 4 denovo assembly.</title>
        <authorList>
            <person name="Xiang H."/>
        </authorList>
    </citation>
    <scope>NUCLEOTIDE SEQUENCE [LARGE SCALE GENOMIC DNA]</scope>
    <source>
        <tissue evidence="15">Leaf</tissue>
    </source>
</reference>
<accession>A0A8T0JIE7</accession>
<evidence type="ECO:0000256" key="3">
    <source>
        <dbReference type="ARBA" id="ARBA00022527"/>
    </source>
</evidence>
<evidence type="ECO:0000256" key="4">
    <source>
        <dbReference type="ARBA" id="ARBA00022553"/>
    </source>
</evidence>
<name>A0A8T0JIE7_PHAAN</name>
<dbReference type="InterPro" id="IPR051824">
    <property type="entry name" value="LRR_Rcpt-Like_S/T_Kinase"/>
</dbReference>
<feature type="transmembrane region" description="Helical" evidence="13">
    <location>
        <begin position="54"/>
        <end position="74"/>
    </location>
</feature>
<feature type="domain" description="Malectin" evidence="14">
    <location>
        <begin position="297"/>
        <end position="452"/>
    </location>
</feature>
<dbReference type="InterPro" id="IPR001611">
    <property type="entry name" value="Leu-rich_rpt"/>
</dbReference>
<keyword evidence="10" id="KW-0325">Glycoprotein</keyword>
<keyword evidence="8" id="KW-0067">ATP-binding</keyword>
<dbReference type="InterPro" id="IPR021720">
    <property type="entry name" value="Malectin_dom"/>
</dbReference>
<keyword evidence="13" id="KW-0472">Membrane</keyword>
<dbReference type="Proteomes" id="UP000743370">
    <property type="component" value="Unassembled WGS sequence"/>
</dbReference>
<evidence type="ECO:0000256" key="11">
    <source>
        <dbReference type="ARBA" id="ARBA00047899"/>
    </source>
</evidence>
<comment type="subcellular location">
    <subcellularLocation>
        <location evidence="1">Membrane</location>
        <topology evidence="1">Single-pass type I membrane protein</topology>
    </subcellularLocation>
</comment>
<keyword evidence="3" id="KW-0418">Kinase</keyword>
<dbReference type="InterPro" id="IPR032675">
    <property type="entry name" value="LRR_dom_sf"/>
</dbReference>
<dbReference type="AlphaFoldDB" id="A0A8T0JIE7"/>
<dbReference type="SUPFAM" id="SSF52058">
    <property type="entry name" value="L domain-like"/>
    <property type="match status" value="1"/>
</dbReference>
<dbReference type="Gene3D" id="2.60.120.430">
    <property type="entry name" value="Galactose-binding lectin"/>
    <property type="match status" value="1"/>
</dbReference>
<dbReference type="GO" id="GO:0016020">
    <property type="term" value="C:membrane"/>
    <property type="evidence" value="ECO:0007669"/>
    <property type="project" value="UniProtKB-SubCell"/>
</dbReference>
<proteinExistence type="predicted"/>
<keyword evidence="3" id="KW-0723">Serine/threonine-protein kinase</keyword>
<dbReference type="GO" id="GO:0005524">
    <property type="term" value="F:ATP binding"/>
    <property type="evidence" value="ECO:0007669"/>
    <property type="project" value="UniProtKB-KW"/>
</dbReference>
<keyword evidence="5" id="KW-0808">Transferase</keyword>
<keyword evidence="13" id="KW-0812">Transmembrane</keyword>
<keyword evidence="6" id="KW-0732">Signal</keyword>
<gene>
    <name evidence="15" type="ORF">HKW66_Vig0206740</name>
</gene>
<evidence type="ECO:0000256" key="8">
    <source>
        <dbReference type="ARBA" id="ARBA00022840"/>
    </source>
</evidence>
<evidence type="ECO:0000256" key="7">
    <source>
        <dbReference type="ARBA" id="ARBA00022741"/>
    </source>
</evidence>
<evidence type="ECO:0000256" key="1">
    <source>
        <dbReference type="ARBA" id="ARBA00004479"/>
    </source>
</evidence>
<dbReference type="FunFam" id="3.80.10.10:FF:000452">
    <property type="entry name" value="Probable LRR receptor-like serine/threonine-protein kinase RFK1"/>
    <property type="match status" value="1"/>
</dbReference>
<feature type="transmembrane region" description="Helical" evidence="13">
    <location>
        <begin position="478"/>
        <end position="499"/>
    </location>
</feature>
<dbReference type="Pfam" id="PF00560">
    <property type="entry name" value="LRR_1"/>
    <property type="match status" value="5"/>
</dbReference>
<evidence type="ECO:0000259" key="14">
    <source>
        <dbReference type="Pfam" id="PF11721"/>
    </source>
</evidence>